<accession>A0A9N9QW72</accession>
<feature type="transmembrane region" description="Helical" evidence="2">
    <location>
        <begin position="76"/>
        <end position="98"/>
    </location>
</feature>
<proteinExistence type="inferred from homology"/>
<sequence length="132" mass="13514">MLTGLHLGAILASVSPAVVVPTVVTQDAHGFGAKNQIALLVGNAGGLDTAFTEGMFGVINSAIFYPSSLTYRIVKAALAIFLGIGLGISWGVLADFIPDHNDPYAPAVRSLLIFAGGYLVTCAGGYFGWGGV</sequence>
<keyword evidence="2" id="KW-0472">Membrane</keyword>
<dbReference type="InterPro" id="IPR051843">
    <property type="entry name" value="CPA1_transporter"/>
</dbReference>
<organism evidence="4 5">
    <name type="scientific">Diatraea saccharalis</name>
    <name type="common">sugarcane borer</name>
    <dbReference type="NCBI Taxonomy" id="40085"/>
    <lineage>
        <taxon>Eukaryota</taxon>
        <taxon>Metazoa</taxon>
        <taxon>Ecdysozoa</taxon>
        <taxon>Arthropoda</taxon>
        <taxon>Hexapoda</taxon>
        <taxon>Insecta</taxon>
        <taxon>Pterygota</taxon>
        <taxon>Neoptera</taxon>
        <taxon>Endopterygota</taxon>
        <taxon>Lepidoptera</taxon>
        <taxon>Glossata</taxon>
        <taxon>Ditrysia</taxon>
        <taxon>Pyraloidea</taxon>
        <taxon>Crambidae</taxon>
        <taxon>Crambinae</taxon>
        <taxon>Diatraea</taxon>
    </lineage>
</organism>
<name>A0A9N9QW72_9NEOP</name>
<feature type="signal peptide" evidence="3">
    <location>
        <begin position="1"/>
        <end position="16"/>
    </location>
</feature>
<dbReference type="Proteomes" id="UP001153714">
    <property type="component" value="Chromosome 12"/>
</dbReference>
<evidence type="ECO:0000256" key="1">
    <source>
        <dbReference type="ARBA" id="ARBA00007367"/>
    </source>
</evidence>
<reference evidence="4" key="2">
    <citation type="submission" date="2022-10" db="EMBL/GenBank/DDBJ databases">
        <authorList>
            <consortium name="ENA_rothamsted_submissions"/>
            <consortium name="culmorum"/>
            <person name="King R."/>
        </authorList>
    </citation>
    <scope>NUCLEOTIDE SEQUENCE</scope>
</reference>
<gene>
    <name evidence="4" type="ORF">DIATSA_LOCUS2590</name>
</gene>
<reference evidence="4" key="1">
    <citation type="submission" date="2021-12" db="EMBL/GenBank/DDBJ databases">
        <authorList>
            <person name="King R."/>
        </authorList>
    </citation>
    <scope>NUCLEOTIDE SEQUENCE</scope>
</reference>
<evidence type="ECO:0000256" key="2">
    <source>
        <dbReference type="SAM" id="Phobius"/>
    </source>
</evidence>
<protein>
    <recommendedName>
        <fullName evidence="6">Major facilitator superfamily (MFS) profile domain-containing protein</fullName>
    </recommendedName>
</protein>
<dbReference type="PANTHER" id="PTHR31102">
    <property type="match status" value="1"/>
</dbReference>
<dbReference type="AlphaFoldDB" id="A0A9N9QW72"/>
<keyword evidence="3" id="KW-0732">Signal</keyword>
<evidence type="ECO:0000313" key="4">
    <source>
        <dbReference type="EMBL" id="CAG9784498.1"/>
    </source>
</evidence>
<feature type="chain" id="PRO_5040421752" description="Major facilitator superfamily (MFS) profile domain-containing protein" evidence="3">
    <location>
        <begin position="17"/>
        <end position="132"/>
    </location>
</feature>
<dbReference type="OrthoDB" id="423807at2759"/>
<evidence type="ECO:0000313" key="5">
    <source>
        <dbReference type="Proteomes" id="UP001153714"/>
    </source>
</evidence>
<keyword evidence="2" id="KW-1133">Transmembrane helix</keyword>
<comment type="similarity">
    <text evidence="1">Belongs to the monovalent cation:proton antiporter 1 (CPA1) transporter (TC 2.A.36) family.</text>
</comment>
<keyword evidence="2" id="KW-0812">Transmembrane</keyword>
<keyword evidence="5" id="KW-1185">Reference proteome</keyword>
<dbReference type="GO" id="GO:0098662">
    <property type="term" value="P:inorganic cation transmembrane transport"/>
    <property type="evidence" value="ECO:0007669"/>
    <property type="project" value="TreeGrafter"/>
</dbReference>
<feature type="transmembrane region" description="Helical" evidence="2">
    <location>
        <begin position="110"/>
        <end position="129"/>
    </location>
</feature>
<dbReference type="EMBL" id="OU893343">
    <property type="protein sequence ID" value="CAG9784498.1"/>
    <property type="molecule type" value="Genomic_DNA"/>
</dbReference>
<dbReference type="PANTHER" id="PTHR31102:SF1">
    <property type="entry name" value="CATION_H+ EXCHANGER DOMAIN-CONTAINING PROTEIN"/>
    <property type="match status" value="1"/>
</dbReference>
<evidence type="ECO:0008006" key="6">
    <source>
        <dbReference type="Google" id="ProtNLM"/>
    </source>
</evidence>
<evidence type="ECO:0000256" key="3">
    <source>
        <dbReference type="SAM" id="SignalP"/>
    </source>
</evidence>